<reference evidence="2 3" key="1">
    <citation type="journal article" date="2019" name="Int. J. Syst. Evol. Microbiol.">
        <title>The Global Catalogue of Microorganisms (GCM) 10K type strain sequencing project: providing services to taxonomists for standard genome sequencing and annotation.</title>
        <authorList>
            <consortium name="The Broad Institute Genomics Platform"/>
            <consortium name="The Broad Institute Genome Sequencing Center for Infectious Disease"/>
            <person name="Wu L."/>
            <person name="Ma J."/>
        </authorList>
    </citation>
    <scope>NUCLEOTIDE SEQUENCE [LARGE SCALE GENOMIC DNA]</scope>
    <source>
        <strain evidence="2 3">JCM 15575</strain>
    </source>
</reference>
<feature type="transmembrane region" description="Helical" evidence="1">
    <location>
        <begin position="6"/>
        <end position="28"/>
    </location>
</feature>
<protein>
    <submittedName>
        <fullName evidence="2">Uncharacterized protein</fullName>
    </submittedName>
</protein>
<keyword evidence="1" id="KW-0472">Membrane</keyword>
<evidence type="ECO:0000256" key="1">
    <source>
        <dbReference type="SAM" id="Phobius"/>
    </source>
</evidence>
<dbReference type="RefSeq" id="WP_344055573.1">
    <property type="nucleotide sequence ID" value="NZ_BAAAPK010000001.1"/>
</dbReference>
<feature type="transmembrane region" description="Helical" evidence="1">
    <location>
        <begin position="49"/>
        <end position="70"/>
    </location>
</feature>
<proteinExistence type="predicted"/>
<feature type="transmembrane region" description="Helical" evidence="1">
    <location>
        <begin position="76"/>
        <end position="96"/>
    </location>
</feature>
<organism evidence="2 3">
    <name type="scientific">Microbacterium lacus</name>
    <dbReference type="NCBI Taxonomy" id="415217"/>
    <lineage>
        <taxon>Bacteria</taxon>
        <taxon>Bacillati</taxon>
        <taxon>Actinomycetota</taxon>
        <taxon>Actinomycetes</taxon>
        <taxon>Micrococcales</taxon>
        <taxon>Microbacteriaceae</taxon>
        <taxon>Microbacterium</taxon>
    </lineage>
</organism>
<keyword evidence="1" id="KW-0812">Transmembrane</keyword>
<dbReference type="EMBL" id="BAAAPK010000001">
    <property type="protein sequence ID" value="GAA1683183.1"/>
    <property type="molecule type" value="Genomic_DNA"/>
</dbReference>
<keyword evidence="1" id="KW-1133">Transmembrane helix</keyword>
<evidence type="ECO:0000313" key="2">
    <source>
        <dbReference type="EMBL" id="GAA1683183.1"/>
    </source>
</evidence>
<accession>A0ABN2H836</accession>
<evidence type="ECO:0000313" key="3">
    <source>
        <dbReference type="Proteomes" id="UP001500596"/>
    </source>
</evidence>
<dbReference type="Proteomes" id="UP001500596">
    <property type="component" value="Unassembled WGS sequence"/>
</dbReference>
<sequence length="106" mass="11049">MDGSRLSYAALLTLILLLAAIALTYTMVVSGLNVAGCGDRCDYPSITRAMNGFLVAAGLSLTTAVAGSYLLRAKGWWVLIAPVAGALVLVLAFWVTSTIARTATQL</sequence>
<name>A0ABN2H836_9MICO</name>
<gene>
    <name evidence="2" type="ORF">GCM10009807_28770</name>
</gene>
<keyword evidence="3" id="KW-1185">Reference proteome</keyword>
<comment type="caution">
    <text evidence="2">The sequence shown here is derived from an EMBL/GenBank/DDBJ whole genome shotgun (WGS) entry which is preliminary data.</text>
</comment>